<dbReference type="PROSITE" id="PS51175">
    <property type="entry name" value="CBM6"/>
    <property type="match status" value="1"/>
</dbReference>
<dbReference type="InterPro" id="IPR006584">
    <property type="entry name" value="Cellulose-bd_IV"/>
</dbReference>
<dbReference type="CDD" id="cd04084">
    <property type="entry name" value="CBM6_xylanase-like"/>
    <property type="match status" value="1"/>
</dbReference>
<comment type="caution">
    <text evidence="7">The sequence shown here is derived from an EMBL/GenBank/DDBJ whole genome shotgun (WGS) entry which is preliminary data.</text>
</comment>
<dbReference type="Gene3D" id="2.60.40.10">
    <property type="entry name" value="Immunoglobulins"/>
    <property type="match status" value="1"/>
</dbReference>
<proteinExistence type="predicted"/>
<dbReference type="InterPro" id="IPR022409">
    <property type="entry name" value="PKD/Chitinase_dom"/>
</dbReference>
<evidence type="ECO:0000313" key="7">
    <source>
        <dbReference type="EMBL" id="RKN36573.1"/>
    </source>
</evidence>
<dbReference type="InterPro" id="IPR013783">
    <property type="entry name" value="Ig-like_fold"/>
</dbReference>
<dbReference type="InterPro" id="IPR000601">
    <property type="entry name" value="PKD_dom"/>
</dbReference>
<dbReference type="SMART" id="SM00089">
    <property type="entry name" value="PKD"/>
    <property type="match status" value="1"/>
</dbReference>
<feature type="compositionally biased region" description="Basic residues" evidence="2">
    <location>
        <begin position="24"/>
        <end position="39"/>
    </location>
</feature>
<accession>A0A3A9YIC3</accession>
<dbReference type="InterPro" id="IPR035986">
    <property type="entry name" value="PKD_dom_sf"/>
</dbReference>
<dbReference type="EMBL" id="RAZT01000001">
    <property type="protein sequence ID" value="RKN36573.1"/>
    <property type="molecule type" value="Genomic_DNA"/>
</dbReference>
<protein>
    <submittedName>
        <fullName evidence="7">Carbohydrate-binding protein</fullName>
    </submittedName>
</protein>
<evidence type="ECO:0000259" key="5">
    <source>
        <dbReference type="PROSITE" id="PS50093"/>
    </source>
</evidence>
<name>A0A3A9YIC3_9ACTN</name>
<sequence>MSQARSGVGAPGERQSRPRPSPPPHHRGVIGARRPHRAKGPTVRRPLRAWLGAALSAILVLGGITALPPAASAAPFTVLVFSKTAGFRHGSIGPGIAAIQQLGAANGFTVETTEDAAQFTDANLDRFAAVIWLSTTGDVLNAAQQAAFERYIQGGGGYVGVHAASDTEYEWPWYGGLVGAYFASHPANQTATVKVADHVHPSTETLPQRWSRLDEWYNYRTNPRGSVHVLATLDESTYTGGSMGYDHPISWCQNYSGGRAWYTGMGHTDESYTDPNFRQHLLGGIRTAAGETEADCGGTVDTNFQQVELAKGVAETGEPMSLTVLPDRGVLHTARSGVIRHTDAAGNTKVAATLPVYTGDEEGLQGIKADPNFATNRWVYAYYAPPLDTPGGGAPATGTPADFARWDGVNRLSRFTVNPDNTINLASETLILDVPTSRGMCCHVGGDMDFDAAGNLYLSTGDDTNPFESSGFTPIDERSGRNPAFDAQRTSANSNDLRGKVLRIRPSAAGGYTIPAGNMFAPGTARTRPEIYAMGFRNPFRMSVDKATGIVYLGDYGPDAGTADPNRGPAGNVEFARITQPGFYGWPYCTARNDAYNDYTFPSGPSGPKFACAAGPVNNSPNNTGITQLPPAVSAWLPYGGSGSPPEFTGGGLSPMGGPVYRYDPASTSDVAFPEYFDGTYFAGEFGRRWIKNIKLDSAGQPLKINPFPWTGTQVMDMEFGPDGALYVLDYGTGWFNGDANSALYRIEYAREGRAPRAVVSANPTSGVAPLTVQFSSAGTLDPDGDPFTYAWDFDNNGSTDSTAANPSFTYTTSGTRTPTLTVRDSTGKVGTASTVITVGNSAPVVTVNTPSNGQTFNFGDAVPFTVTVTDAQDGPINCARVKVNYVLGHDSHGHQLSSVQGCSGVIQTSVDGEHGTAANIFGIIDAEYTDLGGGGQPPLTTHAQAVLQPRVRQAEHFGDSSGVQVVNPGSAHGGAAIGYVDNNDWISFHPYNLAGVQSFSARVGAPPGGGGTLELRVDSPTGPLVGQATVVPTGGYATFATVTGAVTAPTGARTLYLVFKGTGPYFDVDEFTLSTGSGPGPDPGGNLARGKPARASSVEGAFVAANAFDGALGTRWGSAFGDPQWIDVDLGATYDIERIKLTWEAAYGSGYQIQTSPDGANFTTIRTVTGGDGGVDDLTGLTGSGRYVRLTGTTRGTAWGYSLFEFEVYGDSGGPTGPPGGNLLLNKPTSTSSDEGAGMSGAQAVDGSLTTRWSSAFSDPQWIRVDLGSPTAIGRVKLTWEAAYSSSYVIQTSNNGTTWVDVKTVTAADGGVDEHSALAANGRYLRIYGTARGTPWGHSLWELEAYTS</sequence>
<dbReference type="Gene3D" id="2.120.10.30">
    <property type="entry name" value="TolB, C-terminal domain"/>
    <property type="match status" value="1"/>
</dbReference>
<dbReference type="PANTHER" id="PTHR40469:SF2">
    <property type="entry name" value="GALACTOSE-BINDING DOMAIN-LIKE SUPERFAMILY PROTEIN"/>
    <property type="match status" value="1"/>
</dbReference>
<evidence type="ECO:0000259" key="4">
    <source>
        <dbReference type="PROSITE" id="PS50022"/>
    </source>
</evidence>
<dbReference type="InterPro" id="IPR000421">
    <property type="entry name" value="FA58C"/>
</dbReference>
<dbReference type="InterPro" id="IPR011041">
    <property type="entry name" value="Quinoprot_gluc/sorb_DH_b-prop"/>
</dbReference>
<dbReference type="SUPFAM" id="SSF49299">
    <property type="entry name" value="PKD domain"/>
    <property type="match status" value="1"/>
</dbReference>
<dbReference type="Gene3D" id="2.60.120.260">
    <property type="entry name" value="Galactose-binding domain-like"/>
    <property type="match status" value="3"/>
</dbReference>
<dbReference type="GO" id="GO:0030246">
    <property type="term" value="F:carbohydrate binding"/>
    <property type="evidence" value="ECO:0007669"/>
    <property type="project" value="InterPro"/>
</dbReference>
<keyword evidence="1" id="KW-0732">Signal</keyword>
<dbReference type="Pfam" id="PF18911">
    <property type="entry name" value="PKD_4"/>
    <property type="match status" value="1"/>
</dbReference>
<organism evidence="7 8">
    <name type="scientific">Micromonospora musae</name>
    <dbReference type="NCBI Taxonomy" id="1894970"/>
    <lineage>
        <taxon>Bacteria</taxon>
        <taxon>Bacillati</taxon>
        <taxon>Actinomycetota</taxon>
        <taxon>Actinomycetes</taxon>
        <taxon>Micromonosporales</taxon>
        <taxon>Micromonosporaceae</taxon>
        <taxon>Micromonospora</taxon>
    </lineage>
</organism>
<dbReference type="PANTHER" id="PTHR40469">
    <property type="entry name" value="SECRETED GLYCOSYL HYDROLASE"/>
    <property type="match status" value="1"/>
</dbReference>
<feature type="domain" description="PKD" evidence="5">
    <location>
        <begin position="756"/>
        <end position="839"/>
    </location>
</feature>
<feature type="domain" description="CBM6" evidence="6">
    <location>
        <begin position="951"/>
        <end position="1075"/>
    </location>
</feature>
<dbReference type="Pfam" id="PF07995">
    <property type="entry name" value="GSDH"/>
    <property type="match status" value="1"/>
</dbReference>
<evidence type="ECO:0000259" key="6">
    <source>
        <dbReference type="PROSITE" id="PS51175"/>
    </source>
</evidence>
<reference evidence="7 8" key="1">
    <citation type="submission" date="2018-09" db="EMBL/GenBank/DDBJ databases">
        <title>Micromonospora sp. nov. MS1-9, isolated from a root of Musa sp.</title>
        <authorList>
            <person name="Kuncharoen N."/>
            <person name="Kudo T."/>
            <person name="Ohkuma M."/>
            <person name="Yuki M."/>
            <person name="Tanasupawat S."/>
        </authorList>
    </citation>
    <scope>NUCLEOTIDE SEQUENCE [LARGE SCALE GENOMIC DNA]</scope>
    <source>
        <strain evidence="7 8">MS1-9</strain>
    </source>
</reference>
<dbReference type="PROSITE" id="PS50022">
    <property type="entry name" value="FA58C_3"/>
    <property type="match status" value="2"/>
</dbReference>
<keyword evidence="3" id="KW-0812">Transmembrane</keyword>
<dbReference type="Pfam" id="PF06283">
    <property type="entry name" value="ThuA"/>
    <property type="match status" value="1"/>
</dbReference>
<dbReference type="SMART" id="SM00606">
    <property type="entry name" value="CBD_IV"/>
    <property type="match status" value="1"/>
</dbReference>
<dbReference type="InterPro" id="IPR012938">
    <property type="entry name" value="Glc/Sorbosone_DH"/>
</dbReference>
<dbReference type="Proteomes" id="UP000275865">
    <property type="component" value="Unassembled WGS sequence"/>
</dbReference>
<evidence type="ECO:0000256" key="1">
    <source>
        <dbReference type="ARBA" id="ARBA00022729"/>
    </source>
</evidence>
<keyword evidence="3" id="KW-0472">Membrane</keyword>
<dbReference type="Pfam" id="PF03422">
    <property type="entry name" value="CBM_6"/>
    <property type="match status" value="1"/>
</dbReference>
<dbReference type="InterPro" id="IPR011042">
    <property type="entry name" value="6-blade_b-propeller_TolB-like"/>
</dbReference>
<feature type="domain" description="F5/8 type C" evidence="4">
    <location>
        <begin position="1213"/>
        <end position="1349"/>
    </location>
</feature>
<dbReference type="InterPro" id="IPR029010">
    <property type="entry name" value="ThuA-like"/>
</dbReference>
<dbReference type="SUPFAM" id="SSF49785">
    <property type="entry name" value="Galactose-binding domain-like"/>
    <property type="match status" value="3"/>
</dbReference>
<feature type="transmembrane region" description="Helical" evidence="3">
    <location>
        <begin position="47"/>
        <end position="67"/>
    </location>
</feature>
<keyword evidence="3" id="KW-1133">Transmembrane helix</keyword>
<evidence type="ECO:0000256" key="3">
    <source>
        <dbReference type="SAM" id="Phobius"/>
    </source>
</evidence>
<dbReference type="GO" id="GO:0005975">
    <property type="term" value="P:carbohydrate metabolic process"/>
    <property type="evidence" value="ECO:0007669"/>
    <property type="project" value="UniProtKB-ARBA"/>
</dbReference>
<dbReference type="Pfam" id="PF00754">
    <property type="entry name" value="F5_F8_type_C"/>
    <property type="match status" value="1"/>
</dbReference>
<dbReference type="InterPro" id="IPR008979">
    <property type="entry name" value="Galactose-bd-like_sf"/>
</dbReference>
<dbReference type="InterPro" id="IPR029062">
    <property type="entry name" value="Class_I_gatase-like"/>
</dbReference>
<dbReference type="SUPFAM" id="SSF50952">
    <property type="entry name" value="Soluble quinoprotein glucose dehydrogenase"/>
    <property type="match status" value="1"/>
</dbReference>
<evidence type="ECO:0000313" key="8">
    <source>
        <dbReference type="Proteomes" id="UP000275865"/>
    </source>
</evidence>
<dbReference type="Gene3D" id="3.40.50.880">
    <property type="match status" value="1"/>
</dbReference>
<dbReference type="SUPFAM" id="SSF52317">
    <property type="entry name" value="Class I glutamine amidotransferase-like"/>
    <property type="match status" value="1"/>
</dbReference>
<gene>
    <name evidence="7" type="ORF">D7044_02770</name>
</gene>
<evidence type="ECO:0000256" key="2">
    <source>
        <dbReference type="SAM" id="MobiDB-lite"/>
    </source>
</evidence>
<feature type="domain" description="F5/8 type C" evidence="4">
    <location>
        <begin position="1069"/>
        <end position="1212"/>
    </location>
</feature>
<feature type="region of interest" description="Disordered" evidence="2">
    <location>
        <begin position="1"/>
        <end position="43"/>
    </location>
</feature>
<dbReference type="CDD" id="cd00146">
    <property type="entry name" value="PKD"/>
    <property type="match status" value="1"/>
</dbReference>
<dbReference type="PROSITE" id="PS50093">
    <property type="entry name" value="PKD"/>
    <property type="match status" value="1"/>
</dbReference>
<dbReference type="Pfam" id="PF22633">
    <property type="entry name" value="F5_F8_type_C_2"/>
    <property type="match status" value="1"/>
</dbReference>
<dbReference type="InterPro" id="IPR005084">
    <property type="entry name" value="CBM6"/>
</dbReference>